<feature type="region of interest" description="Disordered" evidence="1">
    <location>
        <begin position="519"/>
        <end position="562"/>
    </location>
</feature>
<dbReference type="GeneID" id="117740485"/>
<feature type="compositionally biased region" description="Basic and acidic residues" evidence="1">
    <location>
        <begin position="524"/>
        <end position="545"/>
    </location>
</feature>
<gene>
    <name evidence="2" type="primary">c12h18orf54</name>
</gene>
<evidence type="ECO:0000313" key="3">
    <source>
        <dbReference type="Proteomes" id="UP000694565"/>
    </source>
</evidence>
<protein>
    <recommendedName>
        <fullName evidence="4">Lung adenoma susceptibility protein 2</fullName>
    </recommendedName>
</protein>
<dbReference type="InterPro" id="IPR052679">
    <property type="entry name" value="Cell_Prolif_Regulator"/>
</dbReference>
<dbReference type="RefSeq" id="XP_034402816.1">
    <property type="nucleotide sequence ID" value="XM_034546925.1"/>
</dbReference>
<dbReference type="Proteomes" id="UP000694565">
    <property type="component" value="Unplaced"/>
</dbReference>
<feature type="compositionally biased region" description="Basic residues" evidence="1">
    <location>
        <begin position="189"/>
        <end position="199"/>
    </location>
</feature>
<dbReference type="GeneTree" id="ENSGT00390000008823"/>
<dbReference type="PANTHER" id="PTHR35079">
    <property type="entry name" value="LUNG ADENOMA SUSCEPTIBILITY PROTEIN 2"/>
    <property type="match status" value="1"/>
</dbReference>
<evidence type="ECO:0000256" key="1">
    <source>
        <dbReference type="SAM" id="MobiDB-lite"/>
    </source>
</evidence>
<dbReference type="CTD" id="105911499"/>
<keyword evidence="3" id="KW-1185">Reference proteome</keyword>
<accession>A0A8C3B0W2</accession>
<dbReference type="PANTHER" id="PTHR35079:SF1">
    <property type="entry name" value="LUNG ADENOMA SUSCEPTIBILITY PROTEIN 2"/>
    <property type="match status" value="1"/>
</dbReference>
<dbReference type="Ensembl" id="ENSCLMT00005050345.1">
    <property type="protein sequence ID" value="ENSCLMP00005048696.1"/>
    <property type="gene ID" value="ENSCLMG00005022270.1"/>
</dbReference>
<dbReference type="RefSeq" id="XP_034402813.1">
    <property type="nucleotide sequence ID" value="XM_034546922.1"/>
</dbReference>
<evidence type="ECO:0008006" key="4">
    <source>
        <dbReference type="Google" id="ProtNLM"/>
    </source>
</evidence>
<sequence>MEASGLVGVCLSPESTVTSLLSSSGHLRSSLLGPDHNTTFRYRHKDYESASAALDAYIRDFERSRRHSAPLTGRLLLPQRPPSTPSRPRVSTLRNRDVLKERLTDRELDFLNLPVSSLHHRSNRDRLSMTTDELLSIPYDGSMPVTHTSAFIQGLLSQSGSSEPCFSSSRPAHIPWDRLSSSHGAPQLNHHHLHPPRSSRCRERPVAATLNPHVDVSSVSCHRPSAHRAAGSEWAAPSSSLHLPRWFTSNKTDMDCSGITSVPDLKYPAWVHRCDLSETPPPTESEQWDEHGVPTAPRNGAPSWVAALEGDDPDQTPAQVDSQQALQDLGLQFAEQISLLAAERRSSDVMDTLFRDNRIESLIQKADQVLNSLSLSSGEVDGPADPVSLTDCVEEAVSPVTTEELLLCPRSHRRLFPWGSAAASGSATEAPPFRGAQAWVSSLPENNLFKQPGPVEALKQMLFRLQAVEAELQRRQPASGAPTLLAGLQTVEAPVQQRPEAQLERVPGGPSLQRAMHHLSRLKVLVEEPREKRVEEKERDEDEGRYSSSSADGLICTPQKPS</sequence>
<dbReference type="KEGG" id="clum:117740485"/>
<dbReference type="OrthoDB" id="9934714at2759"/>
<feature type="region of interest" description="Disordered" evidence="1">
    <location>
        <begin position="70"/>
        <end position="91"/>
    </location>
</feature>
<evidence type="ECO:0000313" key="2">
    <source>
        <dbReference type="Ensembl" id="ENSCLMP00005048696.1"/>
    </source>
</evidence>
<feature type="region of interest" description="Disordered" evidence="1">
    <location>
        <begin position="178"/>
        <end position="199"/>
    </location>
</feature>
<dbReference type="RefSeq" id="XP_034402815.1">
    <property type="nucleotide sequence ID" value="XM_034546924.1"/>
</dbReference>
<reference evidence="2" key="2">
    <citation type="submission" date="2025-09" db="UniProtKB">
        <authorList>
            <consortium name="Ensembl"/>
        </authorList>
    </citation>
    <scope>IDENTIFICATION</scope>
</reference>
<organism evidence="2 3">
    <name type="scientific">Cyclopterus lumpus</name>
    <name type="common">Lumpsucker</name>
    <dbReference type="NCBI Taxonomy" id="8103"/>
    <lineage>
        <taxon>Eukaryota</taxon>
        <taxon>Metazoa</taxon>
        <taxon>Chordata</taxon>
        <taxon>Craniata</taxon>
        <taxon>Vertebrata</taxon>
        <taxon>Euteleostomi</taxon>
        <taxon>Actinopterygii</taxon>
        <taxon>Neopterygii</taxon>
        <taxon>Teleostei</taxon>
        <taxon>Neoteleostei</taxon>
        <taxon>Acanthomorphata</taxon>
        <taxon>Eupercaria</taxon>
        <taxon>Perciformes</taxon>
        <taxon>Cottioidei</taxon>
        <taxon>Cottales</taxon>
        <taxon>Cyclopteridae</taxon>
        <taxon>Cyclopterus</taxon>
    </lineage>
</organism>
<name>A0A8C3B0W2_CYCLU</name>
<dbReference type="RefSeq" id="XP_034402814.1">
    <property type="nucleotide sequence ID" value="XM_034546923.1"/>
</dbReference>
<proteinExistence type="predicted"/>
<reference evidence="2" key="1">
    <citation type="submission" date="2025-08" db="UniProtKB">
        <authorList>
            <consortium name="Ensembl"/>
        </authorList>
    </citation>
    <scope>IDENTIFICATION</scope>
</reference>
<dbReference type="AlphaFoldDB" id="A0A8C3B0W2"/>